<name>A0A212CLG6_CEREH</name>
<dbReference type="OrthoDB" id="204058at2759"/>
<evidence type="ECO:0000256" key="1">
    <source>
        <dbReference type="SAM" id="MobiDB-lite"/>
    </source>
</evidence>
<dbReference type="SUPFAM" id="SSF53167">
    <property type="entry name" value="Purine and uridine phosphorylases"/>
    <property type="match status" value="1"/>
</dbReference>
<evidence type="ECO:0000313" key="3">
    <source>
        <dbReference type="Proteomes" id="UP000242450"/>
    </source>
</evidence>
<dbReference type="Proteomes" id="UP000242450">
    <property type="component" value="Chromosome 18"/>
</dbReference>
<dbReference type="PANTHER" id="PTHR43691:SF10">
    <property type="entry name" value="URIDINE PHOSPHORYLASE 1"/>
    <property type="match status" value="1"/>
</dbReference>
<evidence type="ECO:0000313" key="2">
    <source>
        <dbReference type="EMBL" id="OWK06742.1"/>
    </source>
</evidence>
<reference evidence="2 3" key="1">
    <citation type="journal article" date="2018" name="Mol. Genet. Genomics">
        <title>The red deer Cervus elaphus genome CerEla1.0: sequencing, annotating, genes, and chromosomes.</title>
        <authorList>
            <person name="Bana N.A."/>
            <person name="Nyiri A."/>
            <person name="Nagy J."/>
            <person name="Frank K."/>
            <person name="Nagy T."/>
            <person name="Steger V."/>
            <person name="Schiller M."/>
            <person name="Lakatos P."/>
            <person name="Sugar L."/>
            <person name="Horn P."/>
            <person name="Barta E."/>
            <person name="Orosz L."/>
        </authorList>
    </citation>
    <scope>NUCLEOTIDE SEQUENCE [LARGE SCALE GENOMIC DNA]</scope>
    <source>
        <strain evidence="2">Hungarian</strain>
    </source>
</reference>
<keyword evidence="3" id="KW-1185">Reference proteome</keyword>
<comment type="caution">
    <text evidence="2">The sequence shown here is derived from an EMBL/GenBank/DDBJ whole genome shotgun (WGS) entry which is preliminary data.</text>
</comment>
<dbReference type="PANTHER" id="PTHR43691">
    <property type="entry name" value="URIDINE PHOSPHORYLASE"/>
    <property type="match status" value="1"/>
</dbReference>
<protein>
    <submittedName>
        <fullName evidence="2">Uncharacterized protein</fullName>
    </submittedName>
</protein>
<sequence length="103" mass="10676">MKEDVLYHLGLSTSTHDFPAMFGDVKHGMGVPSIAILLHELIKLLYHARCSGVTLIRIGTSGGIGQCADRHRALAGGEGGIEGTQSSDLGCAQDSSAAAAAER</sequence>
<dbReference type="EMBL" id="MKHE01000018">
    <property type="protein sequence ID" value="OWK06742.1"/>
    <property type="molecule type" value="Genomic_DNA"/>
</dbReference>
<dbReference type="GO" id="GO:0004850">
    <property type="term" value="F:uridine phosphorylase activity"/>
    <property type="evidence" value="ECO:0007669"/>
    <property type="project" value="TreeGrafter"/>
</dbReference>
<organism evidence="2 3">
    <name type="scientific">Cervus elaphus hippelaphus</name>
    <name type="common">European red deer</name>
    <dbReference type="NCBI Taxonomy" id="46360"/>
    <lineage>
        <taxon>Eukaryota</taxon>
        <taxon>Metazoa</taxon>
        <taxon>Chordata</taxon>
        <taxon>Craniata</taxon>
        <taxon>Vertebrata</taxon>
        <taxon>Euteleostomi</taxon>
        <taxon>Mammalia</taxon>
        <taxon>Eutheria</taxon>
        <taxon>Laurasiatheria</taxon>
        <taxon>Artiodactyla</taxon>
        <taxon>Ruminantia</taxon>
        <taxon>Pecora</taxon>
        <taxon>Cervidae</taxon>
        <taxon>Cervinae</taxon>
        <taxon>Cervus</taxon>
    </lineage>
</organism>
<gene>
    <name evidence="2" type="ORF">Celaphus_00011846</name>
</gene>
<proteinExistence type="predicted"/>
<dbReference type="AlphaFoldDB" id="A0A212CLG6"/>
<dbReference type="InterPro" id="IPR035994">
    <property type="entry name" value="Nucleoside_phosphorylase_sf"/>
</dbReference>
<accession>A0A212CLG6</accession>
<feature type="region of interest" description="Disordered" evidence="1">
    <location>
        <begin position="76"/>
        <end position="103"/>
    </location>
</feature>
<dbReference type="GO" id="GO:0005829">
    <property type="term" value="C:cytosol"/>
    <property type="evidence" value="ECO:0007669"/>
    <property type="project" value="TreeGrafter"/>
</dbReference>
<dbReference type="Gene3D" id="3.40.50.1580">
    <property type="entry name" value="Nucleoside phosphorylase domain"/>
    <property type="match status" value="2"/>
</dbReference>
<dbReference type="GO" id="GO:0006218">
    <property type="term" value="P:uridine catabolic process"/>
    <property type="evidence" value="ECO:0007669"/>
    <property type="project" value="TreeGrafter"/>
</dbReference>